<gene>
    <name evidence="6" type="ORF">ACFSQ3_03990</name>
</gene>
<protein>
    <submittedName>
        <fullName evidence="6">UDP-glucuronic acid decarboxylase family protein</fullName>
        <ecNumber evidence="6">4.1.1.35</ecNumber>
    </submittedName>
</protein>
<dbReference type="SUPFAM" id="SSF51735">
    <property type="entry name" value="NAD(P)-binding Rossmann-fold domains"/>
    <property type="match status" value="1"/>
</dbReference>
<dbReference type="Proteomes" id="UP001597393">
    <property type="component" value="Unassembled WGS sequence"/>
</dbReference>
<dbReference type="CDD" id="cd05230">
    <property type="entry name" value="UGD_SDR_e"/>
    <property type="match status" value="1"/>
</dbReference>
<comment type="cofactor">
    <cofactor evidence="1">
        <name>NAD(+)</name>
        <dbReference type="ChEBI" id="CHEBI:57540"/>
    </cofactor>
</comment>
<dbReference type="Gene3D" id="3.40.50.720">
    <property type="entry name" value="NAD(P)-binding Rossmann-like Domain"/>
    <property type="match status" value="1"/>
</dbReference>
<evidence type="ECO:0000256" key="3">
    <source>
        <dbReference type="ARBA" id="ARBA00023027"/>
    </source>
</evidence>
<evidence type="ECO:0000313" key="6">
    <source>
        <dbReference type="EMBL" id="MFD2598105.1"/>
    </source>
</evidence>
<sequence>MNGQPKRILITGAAGFLGSHLSDRFIQEGYQVIGMDNLITGSLRNIEHLFKLPNFEFYHHDVSKFVHVPGHLDYILHFASPASPIDYLRIPIQTLKVGSLGTHNLLGLAKSKKARILVASTSEVYGDPLVSPQAESYWGNVNPVGPRGVYDEAKRFQEAMTMAYHNFHGVETRIVRIFNTFGPRMRLNDGRALPTFIAQALQNEDLTVFGNGQQTRSFCYVDDQVEGIFRLLHAEYAEPVNIGNPDEITVEQMAKEIISLTNSSSKLTYGELPVDDPKQRRPDIRLAKELLNWQPAFSRLQGLEKTIAYYQALDKIDLKETTQIYFKENA</sequence>
<keyword evidence="4 6" id="KW-0456">Lyase</keyword>
<dbReference type="RefSeq" id="WP_380867714.1">
    <property type="nucleotide sequence ID" value="NZ_JBHUMA010000004.1"/>
</dbReference>
<dbReference type="GO" id="GO:0048040">
    <property type="term" value="F:UDP-glucuronate decarboxylase activity"/>
    <property type="evidence" value="ECO:0007669"/>
    <property type="project" value="UniProtKB-EC"/>
</dbReference>
<dbReference type="PANTHER" id="PTHR43078">
    <property type="entry name" value="UDP-GLUCURONIC ACID DECARBOXYLASE-RELATED"/>
    <property type="match status" value="1"/>
</dbReference>
<dbReference type="Pfam" id="PF01370">
    <property type="entry name" value="Epimerase"/>
    <property type="match status" value="1"/>
</dbReference>
<feature type="domain" description="NAD-dependent epimerase/dehydratase" evidence="5">
    <location>
        <begin position="8"/>
        <end position="243"/>
    </location>
</feature>
<reference evidence="7" key="1">
    <citation type="journal article" date="2019" name="Int. J. Syst. Evol. Microbiol.">
        <title>The Global Catalogue of Microorganisms (GCM) 10K type strain sequencing project: providing services to taxonomists for standard genome sequencing and annotation.</title>
        <authorList>
            <consortium name="The Broad Institute Genomics Platform"/>
            <consortium name="The Broad Institute Genome Sequencing Center for Infectious Disease"/>
            <person name="Wu L."/>
            <person name="Ma J."/>
        </authorList>
    </citation>
    <scope>NUCLEOTIDE SEQUENCE [LARGE SCALE GENOMIC DNA]</scope>
    <source>
        <strain evidence="7">KCTC 42248</strain>
    </source>
</reference>
<keyword evidence="3" id="KW-0520">NAD</keyword>
<dbReference type="PANTHER" id="PTHR43078:SF6">
    <property type="entry name" value="UDP-GLUCURONIC ACID DECARBOXYLASE 1"/>
    <property type="match status" value="1"/>
</dbReference>
<organism evidence="6 7">
    <name type="scientific">Sphingobacterium corticis</name>
    <dbReference type="NCBI Taxonomy" id="1812823"/>
    <lineage>
        <taxon>Bacteria</taxon>
        <taxon>Pseudomonadati</taxon>
        <taxon>Bacteroidota</taxon>
        <taxon>Sphingobacteriia</taxon>
        <taxon>Sphingobacteriales</taxon>
        <taxon>Sphingobacteriaceae</taxon>
        <taxon>Sphingobacterium</taxon>
    </lineage>
</organism>
<evidence type="ECO:0000256" key="2">
    <source>
        <dbReference type="ARBA" id="ARBA00022793"/>
    </source>
</evidence>
<name>A0ABW5NGT9_9SPHI</name>
<keyword evidence="7" id="KW-1185">Reference proteome</keyword>
<dbReference type="InterPro" id="IPR001509">
    <property type="entry name" value="Epimerase_deHydtase"/>
</dbReference>
<evidence type="ECO:0000313" key="7">
    <source>
        <dbReference type="Proteomes" id="UP001597393"/>
    </source>
</evidence>
<accession>A0ABW5NGT9</accession>
<keyword evidence="2" id="KW-0210">Decarboxylase</keyword>
<evidence type="ECO:0000256" key="4">
    <source>
        <dbReference type="ARBA" id="ARBA00023239"/>
    </source>
</evidence>
<dbReference type="InterPro" id="IPR044516">
    <property type="entry name" value="UXS-like"/>
</dbReference>
<dbReference type="EC" id="4.1.1.35" evidence="6"/>
<proteinExistence type="predicted"/>
<comment type="caution">
    <text evidence="6">The sequence shown here is derived from an EMBL/GenBank/DDBJ whole genome shotgun (WGS) entry which is preliminary data.</text>
</comment>
<evidence type="ECO:0000259" key="5">
    <source>
        <dbReference type="Pfam" id="PF01370"/>
    </source>
</evidence>
<dbReference type="InterPro" id="IPR036291">
    <property type="entry name" value="NAD(P)-bd_dom_sf"/>
</dbReference>
<dbReference type="EMBL" id="JBHUMA010000004">
    <property type="protein sequence ID" value="MFD2598105.1"/>
    <property type="molecule type" value="Genomic_DNA"/>
</dbReference>
<evidence type="ECO:0000256" key="1">
    <source>
        <dbReference type="ARBA" id="ARBA00001911"/>
    </source>
</evidence>